<evidence type="ECO:0000256" key="4">
    <source>
        <dbReference type="ARBA" id="ARBA00013255"/>
    </source>
</evidence>
<comment type="pathway">
    <text evidence="3 14">Purine metabolism; IMP biosynthesis via de novo pathway; N(1)-(5-phospho-D-ribosyl)glycinamide from 5-phospho-alpha-D-ribose 1-diphosphate: step 2/2.</text>
</comment>
<dbReference type="InterPro" id="IPR011761">
    <property type="entry name" value="ATP-grasp"/>
</dbReference>
<accession>A0AAE4APZ7</accession>
<dbReference type="GO" id="GO:0004637">
    <property type="term" value="F:phosphoribosylamine-glycine ligase activity"/>
    <property type="evidence" value="ECO:0007669"/>
    <property type="project" value="UniProtKB-UniRule"/>
</dbReference>
<dbReference type="InterPro" id="IPR016185">
    <property type="entry name" value="PreATP-grasp_dom_sf"/>
</dbReference>
<evidence type="ECO:0000256" key="14">
    <source>
        <dbReference type="HAMAP-Rule" id="MF_00138"/>
    </source>
</evidence>
<keyword evidence="5 14" id="KW-0436">Ligase</keyword>
<dbReference type="Pfam" id="PF02843">
    <property type="entry name" value="GARS_C"/>
    <property type="match status" value="1"/>
</dbReference>
<gene>
    <name evidence="14" type="primary">purD</name>
    <name evidence="17" type="ORF">J3R75_002039</name>
</gene>
<sequence>MNVLIIGGGGREHALAWKIRQSGLVDKLYCAPGNPGMRDVIAVPDCDLPALADFAEKHAIGLTMVGPEAPLCAGIVDLFRSRGLRIVGPDQHAAQLEGSKSFAKDFMRRHGIPTADAATFGDEASAMAYLRQQGAPIVIKADGLAAGKGVIVAMAMAEAEAALRSCFAGAFGQAGHRVLMEECLFGEEASIIALCDGKSIVPLASSQDHKRALDGDLGPNTGGMGAYSPAPVVTDALWQEIDALVLQPFLAGCQQDGLDFRGVIYAGLMLTAKGPKVLEFNVRFGDPETQAILMRLDSDLVEALVATADQRLADIRLQWSPKAAVCVVMAAGGYPGSYAKGAVINGLDDAEATGAVVFHAGTAAKDGHIVTAGGRVLGVTALGDDIAAAVTNAYRAVAKIGWDGAQFRRDIAHRALGK</sequence>
<dbReference type="FunFam" id="3.90.600.10:FF:000001">
    <property type="entry name" value="Trifunctional purine biosynthetic protein adenosine-3"/>
    <property type="match status" value="1"/>
</dbReference>
<dbReference type="Pfam" id="PF02844">
    <property type="entry name" value="GARS_N"/>
    <property type="match status" value="1"/>
</dbReference>
<evidence type="ECO:0000256" key="5">
    <source>
        <dbReference type="ARBA" id="ARBA00022598"/>
    </source>
</evidence>
<dbReference type="NCBIfam" id="TIGR00877">
    <property type="entry name" value="purD"/>
    <property type="match status" value="1"/>
</dbReference>
<evidence type="ECO:0000256" key="6">
    <source>
        <dbReference type="ARBA" id="ARBA00022723"/>
    </source>
</evidence>
<evidence type="ECO:0000313" key="18">
    <source>
        <dbReference type="Proteomes" id="UP001238163"/>
    </source>
</evidence>
<name>A0AAE4APZ7_9BACT</name>
<dbReference type="EC" id="6.3.4.13" evidence="4 14"/>
<protein>
    <recommendedName>
        <fullName evidence="4 14">Phosphoribosylamine--glycine ligase</fullName>
        <ecNumber evidence="4 14">6.3.4.13</ecNumber>
    </recommendedName>
    <alternativeName>
        <fullName evidence="14">GARS</fullName>
    </alternativeName>
    <alternativeName>
        <fullName evidence="12 14">Glycinamide ribonucleotide synthetase</fullName>
    </alternativeName>
    <alternativeName>
        <fullName evidence="13 14">Phosphoribosylglycinamide synthetase</fullName>
    </alternativeName>
</protein>
<dbReference type="Gene3D" id="3.90.600.10">
    <property type="entry name" value="Phosphoribosylglycinamide synthetase, C-terminal domain"/>
    <property type="match status" value="1"/>
</dbReference>
<dbReference type="PROSITE" id="PS50975">
    <property type="entry name" value="ATP_GRASP"/>
    <property type="match status" value="1"/>
</dbReference>
<feature type="domain" description="ATP-grasp" evidence="16">
    <location>
        <begin position="104"/>
        <end position="309"/>
    </location>
</feature>
<dbReference type="GO" id="GO:0046872">
    <property type="term" value="F:metal ion binding"/>
    <property type="evidence" value="ECO:0007669"/>
    <property type="project" value="UniProtKB-KW"/>
</dbReference>
<comment type="cofactor">
    <cofactor evidence="1">
        <name>Mn(2+)</name>
        <dbReference type="ChEBI" id="CHEBI:29035"/>
    </cofactor>
</comment>
<proteinExistence type="inferred from homology"/>
<dbReference type="RefSeq" id="WP_307261369.1">
    <property type="nucleotide sequence ID" value="NZ_JAUSVL010000001.1"/>
</dbReference>
<evidence type="ECO:0000256" key="10">
    <source>
        <dbReference type="ARBA" id="ARBA00023211"/>
    </source>
</evidence>
<evidence type="ECO:0000256" key="9">
    <source>
        <dbReference type="ARBA" id="ARBA00022840"/>
    </source>
</evidence>
<dbReference type="InterPro" id="IPR000115">
    <property type="entry name" value="PRibGlycinamide_synth"/>
</dbReference>
<dbReference type="Pfam" id="PF01071">
    <property type="entry name" value="GARS_A"/>
    <property type="match status" value="1"/>
</dbReference>
<dbReference type="InterPro" id="IPR011054">
    <property type="entry name" value="Rudment_hybrid_motif"/>
</dbReference>
<dbReference type="Gene3D" id="3.40.50.20">
    <property type="match status" value="1"/>
</dbReference>
<keyword evidence="6" id="KW-0479">Metal-binding</keyword>
<comment type="catalytic activity">
    <reaction evidence="14">
        <text>5-phospho-beta-D-ribosylamine + glycine + ATP = N(1)-(5-phospho-beta-D-ribosyl)glycinamide + ADP + phosphate + H(+)</text>
        <dbReference type="Rhea" id="RHEA:17453"/>
        <dbReference type="ChEBI" id="CHEBI:15378"/>
        <dbReference type="ChEBI" id="CHEBI:30616"/>
        <dbReference type="ChEBI" id="CHEBI:43474"/>
        <dbReference type="ChEBI" id="CHEBI:57305"/>
        <dbReference type="ChEBI" id="CHEBI:58681"/>
        <dbReference type="ChEBI" id="CHEBI:143788"/>
        <dbReference type="ChEBI" id="CHEBI:456216"/>
        <dbReference type="EC" id="6.3.4.13"/>
    </reaction>
</comment>
<dbReference type="SUPFAM" id="SSF51246">
    <property type="entry name" value="Rudiment single hybrid motif"/>
    <property type="match status" value="1"/>
</dbReference>
<dbReference type="Proteomes" id="UP001238163">
    <property type="component" value="Unassembled WGS sequence"/>
</dbReference>
<dbReference type="InterPro" id="IPR020562">
    <property type="entry name" value="PRibGlycinamide_synth_N"/>
</dbReference>
<evidence type="ECO:0000313" key="17">
    <source>
        <dbReference type="EMBL" id="MDQ0289932.1"/>
    </source>
</evidence>
<dbReference type="FunFam" id="3.30.470.20:FF:000018">
    <property type="entry name" value="Trifunctional purine biosynthetic protein adenosine-3"/>
    <property type="match status" value="1"/>
</dbReference>
<dbReference type="InterPro" id="IPR020561">
    <property type="entry name" value="PRibGlycinamid_synth_ATP-grasp"/>
</dbReference>
<comment type="caution">
    <text evidence="17">The sequence shown here is derived from an EMBL/GenBank/DDBJ whole genome shotgun (WGS) entry which is preliminary data.</text>
</comment>
<keyword evidence="18" id="KW-1185">Reference proteome</keyword>
<dbReference type="SUPFAM" id="SSF56059">
    <property type="entry name" value="Glutathione synthetase ATP-binding domain-like"/>
    <property type="match status" value="1"/>
</dbReference>
<evidence type="ECO:0000256" key="3">
    <source>
        <dbReference type="ARBA" id="ARBA00005174"/>
    </source>
</evidence>
<dbReference type="PANTHER" id="PTHR43472">
    <property type="entry name" value="PHOSPHORIBOSYLAMINE--GLYCINE LIGASE"/>
    <property type="match status" value="1"/>
</dbReference>
<dbReference type="InterPro" id="IPR020559">
    <property type="entry name" value="PRibGlycinamide_synth_CS"/>
</dbReference>
<dbReference type="GO" id="GO:0006189">
    <property type="term" value="P:'de novo' IMP biosynthetic process"/>
    <property type="evidence" value="ECO:0007669"/>
    <property type="project" value="UniProtKB-UniRule"/>
</dbReference>
<dbReference type="SMART" id="SM01210">
    <property type="entry name" value="GARS_C"/>
    <property type="match status" value="1"/>
</dbReference>
<evidence type="ECO:0000259" key="16">
    <source>
        <dbReference type="PROSITE" id="PS50975"/>
    </source>
</evidence>
<reference evidence="17" key="1">
    <citation type="submission" date="2023-07" db="EMBL/GenBank/DDBJ databases">
        <title>Genomic Encyclopedia of Type Strains, Phase IV (KMG-IV): sequencing the most valuable type-strain genomes for metagenomic binning, comparative biology and taxonomic classification.</title>
        <authorList>
            <person name="Goeker M."/>
        </authorList>
    </citation>
    <scope>NUCLEOTIDE SEQUENCE</scope>
    <source>
        <strain evidence="17">DSM 24202</strain>
    </source>
</reference>
<comment type="cofactor">
    <cofactor evidence="2">
        <name>Mg(2+)</name>
        <dbReference type="ChEBI" id="CHEBI:18420"/>
    </cofactor>
</comment>
<dbReference type="GO" id="GO:0005524">
    <property type="term" value="F:ATP binding"/>
    <property type="evidence" value="ECO:0007669"/>
    <property type="project" value="UniProtKB-UniRule"/>
</dbReference>
<dbReference type="InterPro" id="IPR013815">
    <property type="entry name" value="ATP_grasp_subdomain_1"/>
</dbReference>
<evidence type="ECO:0000256" key="15">
    <source>
        <dbReference type="PROSITE-ProRule" id="PRU00409"/>
    </source>
</evidence>
<dbReference type="Gene3D" id="3.30.470.20">
    <property type="entry name" value="ATP-grasp fold, B domain"/>
    <property type="match status" value="1"/>
</dbReference>
<evidence type="ECO:0000256" key="8">
    <source>
        <dbReference type="ARBA" id="ARBA00022755"/>
    </source>
</evidence>
<dbReference type="HAMAP" id="MF_00138">
    <property type="entry name" value="GARS"/>
    <property type="match status" value="1"/>
</dbReference>
<organism evidence="17 18">
    <name type="scientific">Oligosphaera ethanolica</name>
    <dbReference type="NCBI Taxonomy" id="760260"/>
    <lineage>
        <taxon>Bacteria</taxon>
        <taxon>Pseudomonadati</taxon>
        <taxon>Lentisphaerota</taxon>
        <taxon>Oligosphaeria</taxon>
        <taxon>Oligosphaerales</taxon>
        <taxon>Oligosphaeraceae</taxon>
        <taxon>Oligosphaera</taxon>
    </lineage>
</organism>
<keyword evidence="7 15" id="KW-0547">Nucleotide-binding</keyword>
<dbReference type="InterPro" id="IPR020560">
    <property type="entry name" value="PRibGlycinamide_synth_C-dom"/>
</dbReference>
<dbReference type="InterPro" id="IPR037123">
    <property type="entry name" value="PRibGlycinamide_synth_C_sf"/>
</dbReference>
<dbReference type="GO" id="GO:0009113">
    <property type="term" value="P:purine nucleobase biosynthetic process"/>
    <property type="evidence" value="ECO:0007669"/>
    <property type="project" value="InterPro"/>
</dbReference>
<keyword evidence="9 15" id="KW-0067">ATP-binding</keyword>
<dbReference type="PANTHER" id="PTHR43472:SF1">
    <property type="entry name" value="PHOSPHORIBOSYLAMINE--GLYCINE LIGASE, CHLOROPLASTIC"/>
    <property type="match status" value="1"/>
</dbReference>
<evidence type="ECO:0000256" key="1">
    <source>
        <dbReference type="ARBA" id="ARBA00001936"/>
    </source>
</evidence>
<keyword evidence="8 14" id="KW-0658">Purine biosynthesis</keyword>
<evidence type="ECO:0000256" key="11">
    <source>
        <dbReference type="ARBA" id="ARBA00038345"/>
    </source>
</evidence>
<evidence type="ECO:0000256" key="7">
    <source>
        <dbReference type="ARBA" id="ARBA00022741"/>
    </source>
</evidence>
<comment type="similarity">
    <text evidence="11 14">Belongs to the GARS family.</text>
</comment>
<dbReference type="SUPFAM" id="SSF52440">
    <property type="entry name" value="PreATP-grasp domain"/>
    <property type="match status" value="1"/>
</dbReference>
<dbReference type="Gene3D" id="3.30.1490.20">
    <property type="entry name" value="ATP-grasp fold, A domain"/>
    <property type="match status" value="1"/>
</dbReference>
<dbReference type="PROSITE" id="PS00184">
    <property type="entry name" value="GARS"/>
    <property type="match status" value="1"/>
</dbReference>
<evidence type="ECO:0000256" key="13">
    <source>
        <dbReference type="ARBA" id="ARBA00042864"/>
    </source>
</evidence>
<dbReference type="AlphaFoldDB" id="A0AAE4APZ7"/>
<keyword evidence="10" id="KW-0464">Manganese</keyword>
<dbReference type="EMBL" id="JAUSVL010000001">
    <property type="protein sequence ID" value="MDQ0289932.1"/>
    <property type="molecule type" value="Genomic_DNA"/>
</dbReference>
<evidence type="ECO:0000256" key="2">
    <source>
        <dbReference type="ARBA" id="ARBA00001946"/>
    </source>
</evidence>
<dbReference type="SMART" id="SM01209">
    <property type="entry name" value="GARS_A"/>
    <property type="match status" value="1"/>
</dbReference>
<evidence type="ECO:0000256" key="12">
    <source>
        <dbReference type="ARBA" id="ARBA00042242"/>
    </source>
</evidence>